<feature type="region of interest" description="Disordered" evidence="1">
    <location>
        <begin position="428"/>
        <end position="454"/>
    </location>
</feature>
<dbReference type="KEGG" id="led:BBK82_26575"/>
<dbReference type="STRING" id="1586287.BBK82_26575"/>
<keyword evidence="3" id="KW-1185">Reference proteome</keyword>
<sequence>MGLNRVRARTPEQRLHDVRYFSTSALRGVSVAMERWLEDQDDDSLSKALVEDPSQINANRLVVVTHWYDTPALVAALRCGLNAGLALPTWSTEVVGSVIAACRELERVWLGLDECERTAVDSAGELSDSEEDTVAVLVDSGEPRSESAELLPVSLDDLVVAAEELEQALTAARQRSELFAHDLAQGRLPAFERIEPIHTLYAVVDRVKPLLRDKNAHLGFDTAKEPSDGENCGMLLDALGVAITAASAESGTRDELRRLIDVTGPEASLDVLDKVTTLTAELLHSHPWDEALRNRADGLTALLRLIDAVSAGDTSAAMECHGLAQQRLPGELAPILVMALMNQLTISNDAHQAPAQVDPPDHADLPVTPDDNMAVAVAEPPHPLLTKPGELLSSPQQSKPAAAESGDVVTPASAWRGAAQVPADALSPSVLDLEPGDGNEAPECRSDDENSADEQAAVSDDLVIGIPSEAQEDALASGAEERIASLLQAHEYGLAHHAASAAGSTATAKALLLFTLSEAVRSETGPTAIEFHNALDDLRVHSFDGDRPAQLLLLAATVRAALVTADPAAGEVVKDLSASLHELPAVSRLTDAIGTASARGVLSRSETLKALAPIAGADNDIQTAAAQAGRERTKPRTIRFARANQLVDSWWSPNGLIGALLETAASDRREQVDVVAAQLRKLLKREHLARQLRSDDEELRGTSGRPLEGSARRRLLDHATESLEVVGSWVDAVRSEASAEGEGVPIPSKLAELRTAVRREFVPAKAELSTLMNAETVLAGSAGACLASLTRSVQLLDGKSLIGTEPDPVVVLNRDLLRSSSLRMDSKLVPLDDITVDHIVTAAANSWVNAFDDRLAQEDYVAARTVVDVIADDGTDADPVKVEEMSNRLEQGITRSRQDLRALRQDISSRVNKAARLGQLGTTEYAQVIAALEAAQVERHDLGTVRRQLTGIAEDLPRFAEEAKAALWSRVQQELNTAAGRVADNAAETIKSCIDAGDLATAEEYLLNALAGGEPPTAEVSGHRAAFLAVARSFGTGVDDDIVQAAERGGSARGLEFGHLSDAARTAAEEGLRQWVGMKTARDRRNFRMKSVFASALRLAGIEFTGERQPYKLTFAPNRKWLELTGFKRMPQALMPAFGSRTDDKLKIMMCWGVQDAQTLLTWIAQDATTDPILITLFGTMTVDQRNLLAKACADQPDRAIMVLDDAAIAYLATTGGGQFPTTERILLPFAATNPYHPHAIGNVPQEMFFGRRHELHQVIDDYGTSLLYGGRQLGKSALLQAAARQFELVPERVAVYLSLPVGFGSTDQVDDLWSMIADKLDQRGIVPLQRRRRDSAQFVEAAVTAWLDANPSRRLLLLLDECDMFFDADAKTGFRHTTRLRELMNTTKRRFKPVFAGLHQVQRFAHLPNQPLAGAHFGDPIVIGPLSPDPAYRLMFTPMETLGITFESDELVHRVLAYCNYQPKLLQLVGDALVRESLSRRGTGGPDYLIRDEDLERVIGSDTVQRKVRETVQLTLELDSRYKLIALIVALDALDNGADHTMDTNTLRDACHEWWPDGFPHRGPDEFRSLLSEMSGLGVLSERNGRWRLRSSNVLRLLGTRETIEDELCGENWKDKVTRLSAEHVRRTLRDGSISPLTERQLATVIERSNRLLLVVGTPAVGIDQVQLLLDEEADRIGARFSIHKAGSPARFRKELTGGTAGDLHRVVVSDLSGTRLENATSALQHALDMMPSAGVTRTVVALVDASTSDLFTRSDAPDLAGFTDQVIAMRRLSADGLRSWAVSENEKVSRFSDAASQKLLMDATGGWPTLLDEAAQLVAVGRSARRVCELLTAGVTSGKYAVKLIEEVGMAGNPVAEAAFAKLIEYDGPVTTEEMVELLDEGGRTGSRLVELLRFLDVVEERPTDGRWVPEPVFASAWKAVRDNGAPAEQ</sequence>
<name>A0A1B2HN10_9PSEU</name>
<evidence type="ECO:0000313" key="2">
    <source>
        <dbReference type="EMBL" id="ANZ39109.1"/>
    </source>
</evidence>
<reference evidence="2 3" key="1">
    <citation type="submission" date="2016-07" db="EMBL/GenBank/DDBJ databases">
        <title>Complete genome sequence of the Lentzea guizhouensis DHS C013.</title>
        <authorList>
            <person name="Cao C."/>
        </authorList>
    </citation>
    <scope>NUCLEOTIDE SEQUENCE [LARGE SCALE GENOMIC DNA]</scope>
    <source>
        <strain evidence="2 3">DHS C013</strain>
    </source>
</reference>
<protein>
    <submittedName>
        <fullName evidence="2">Uncharacterized protein</fullName>
    </submittedName>
</protein>
<dbReference type="SUPFAM" id="SSF52540">
    <property type="entry name" value="P-loop containing nucleoside triphosphate hydrolases"/>
    <property type="match status" value="1"/>
</dbReference>
<dbReference type="Gene3D" id="3.40.50.300">
    <property type="entry name" value="P-loop containing nucleotide triphosphate hydrolases"/>
    <property type="match status" value="1"/>
</dbReference>
<accession>A0A1B2HN10</accession>
<dbReference type="EMBL" id="CP016793">
    <property type="protein sequence ID" value="ANZ39109.1"/>
    <property type="molecule type" value="Genomic_DNA"/>
</dbReference>
<organism evidence="2 3">
    <name type="scientific">Lentzea guizhouensis</name>
    <dbReference type="NCBI Taxonomy" id="1586287"/>
    <lineage>
        <taxon>Bacteria</taxon>
        <taxon>Bacillati</taxon>
        <taxon>Actinomycetota</taxon>
        <taxon>Actinomycetes</taxon>
        <taxon>Pseudonocardiales</taxon>
        <taxon>Pseudonocardiaceae</taxon>
        <taxon>Lentzea</taxon>
    </lineage>
</organism>
<dbReference type="InterPro" id="IPR027417">
    <property type="entry name" value="P-loop_NTPase"/>
</dbReference>
<evidence type="ECO:0000256" key="1">
    <source>
        <dbReference type="SAM" id="MobiDB-lite"/>
    </source>
</evidence>
<dbReference type="Proteomes" id="UP000093053">
    <property type="component" value="Chromosome"/>
</dbReference>
<gene>
    <name evidence="2" type="ORF">BBK82_26575</name>
</gene>
<proteinExistence type="predicted"/>
<feature type="region of interest" description="Disordered" evidence="1">
    <location>
        <begin position="381"/>
        <end position="409"/>
    </location>
</feature>
<evidence type="ECO:0000313" key="3">
    <source>
        <dbReference type="Proteomes" id="UP000093053"/>
    </source>
</evidence>